<proteinExistence type="predicted"/>
<keyword evidence="3" id="KW-1185">Reference proteome</keyword>
<evidence type="ECO:0000313" key="3">
    <source>
        <dbReference type="Proteomes" id="UP000266673"/>
    </source>
</evidence>
<accession>A0A397W638</accession>
<feature type="transmembrane region" description="Helical" evidence="1">
    <location>
        <begin position="25"/>
        <end position="41"/>
    </location>
</feature>
<keyword evidence="1" id="KW-1133">Transmembrane helix</keyword>
<organism evidence="2 3">
    <name type="scientific">Gigaspora rosea</name>
    <dbReference type="NCBI Taxonomy" id="44941"/>
    <lineage>
        <taxon>Eukaryota</taxon>
        <taxon>Fungi</taxon>
        <taxon>Fungi incertae sedis</taxon>
        <taxon>Mucoromycota</taxon>
        <taxon>Glomeromycotina</taxon>
        <taxon>Glomeromycetes</taxon>
        <taxon>Diversisporales</taxon>
        <taxon>Gigasporaceae</taxon>
        <taxon>Gigaspora</taxon>
    </lineage>
</organism>
<evidence type="ECO:0000313" key="2">
    <source>
        <dbReference type="EMBL" id="RIB30190.1"/>
    </source>
</evidence>
<dbReference type="AlphaFoldDB" id="A0A397W638"/>
<reference evidence="2 3" key="1">
    <citation type="submission" date="2018-06" db="EMBL/GenBank/DDBJ databases">
        <title>Comparative genomics reveals the genomic features of Rhizophagus irregularis, R. cerebriforme, R. diaphanum and Gigaspora rosea, and their symbiotic lifestyle signature.</title>
        <authorList>
            <person name="Morin E."/>
            <person name="San Clemente H."/>
            <person name="Chen E.C.H."/>
            <person name="De La Providencia I."/>
            <person name="Hainaut M."/>
            <person name="Kuo A."/>
            <person name="Kohler A."/>
            <person name="Murat C."/>
            <person name="Tang N."/>
            <person name="Roy S."/>
            <person name="Loubradou J."/>
            <person name="Henrissat B."/>
            <person name="Grigoriev I.V."/>
            <person name="Corradi N."/>
            <person name="Roux C."/>
            <person name="Martin F.M."/>
        </authorList>
    </citation>
    <scope>NUCLEOTIDE SEQUENCE [LARGE SCALE GENOMIC DNA]</scope>
    <source>
        <strain evidence="2 3">DAOM 194757</strain>
    </source>
</reference>
<evidence type="ECO:0000256" key="1">
    <source>
        <dbReference type="SAM" id="Phobius"/>
    </source>
</evidence>
<gene>
    <name evidence="2" type="ORF">C2G38_2054414</name>
</gene>
<dbReference type="Proteomes" id="UP000266673">
    <property type="component" value="Unassembled WGS sequence"/>
</dbReference>
<dbReference type="EMBL" id="QKWP01000018">
    <property type="protein sequence ID" value="RIB30190.1"/>
    <property type="molecule type" value="Genomic_DNA"/>
</dbReference>
<sequence length="51" mass="6480">MLVRLKIGRVLYYIDIYFVWKRYDFIYFCSFIYFPLIFIVINHHSEILYYA</sequence>
<name>A0A397W638_9GLOM</name>
<protein>
    <submittedName>
        <fullName evidence="2">Uncharacterized protein</fullName>
    </submittedName>
</protein>
<keyword evidence="1" id="KW-0472">Membrane</keyword>
<keyword evidence="1" id="KW-0812">Transmembrane</keyword>
<comment type="caution">
    <text evidence="2">The sequence shown here is derived from an EMBL/GenBank/DDBJ whole genome shotgun (WGS) entry which is preliminary data.</text>
</comment>